<dbReference type="AlphaFoldDB" id="A0AA39MIN1"/>
<comment type="caution">
    <text evidence="2">The sequence shown here is derived from an EMBL/GenBank/DDBJ whole genome shotgun (WGS) entry which is preliminary data.</text>
</comment>
<dbReference type="RefSeq" id="XP_060321922.1">
    <property type="nucleotide sequence ID" value="XM_060468706.1"/>
</dbReference>
<dbReference type="Proteomes" id="UP001175211">
    <property type="component" value="Unassembled WGS sequence"/>
</dbReference>
<dbReference type="Gene3D" id="1.10.150.50">
    <property type="entry name" value="Transcription Factor, Ets-1"/>
    <property type="match status" value="1"/>
</dbReference>
<dbReference type="InterPro" id="IPR013761">
    <property type="entry name" value="SAM/pointed_sf"/>
</dbReference>
<evidence type="ECO:0008006" key="4">
    <source>
        <dbReference type="Google" id="ProtNLM"/>
    </source>
</evidence>
<evidence type="ECO:0000256" key="1">
    <source>
        <dbReference type="SAM" id="MobiDB-lite"/>
    </source>
</evidence>
<protein>
    <recommendedName>
        <fullName evidence="4">SAM domain-containing protein</fullName>
    </recommendedName>
</protein>
<reference evidence="2" key="1">
    <citation type="submission" date="2023-06" db="EMBL/GenBank/DDBJ databases">
        <authorList>
            <consortium name="Lawrence Berkeley National Laboratory"/>
            <person name="Ahrendt S."/>
            <person name="Sahu N."/>
            <person name="Indic B."/>
            <person name="Wong-Bajracharya J."/>
            <person name="Merenyi Z."/>
            <person name="Ke H.-M."/>
            <person name="Monk M."/>
            <person name="Kocsube S."/>
            <person name="Drula E."/>
            <person name="Lipzen A."/>
            <person name="Balint B."/>
            <person name="Henrissat B."/>
            <person name="Andreopoulos B."/>
            <person name="Martin F.M."/>
            <person name="Harder C.B."/>
            <person name="Rigling D."/>
            <person name="Ford K.L."/>
            <person name="Foster G.D."/>
            <person name="Pangilinan J."/>
            <person name="Papanicolaou A."/>
            <person name="Barry K."/>
            <person name="LaButti K."/>
            <person name="Viragh M."/>
            <person name="Koriabine M."/>
            <person name="Yan M."/>
            <person name="Riley R."/>
            <person name="Champramary S."/>
            <person name="Plett K.L."/>
            <person name="Tsai I.J."/>
            <person name="Slot J."/>
            <person name="Sipos G."/>
            <person name="Plett J."/>
            <person name="Nagy L.G."/>
            <person name="Grigoriev I.V."/>
        </authorList>
    </citation>
    <scope>NUCLEOTIDE SEQUENCE</scope>
    <source>
        <strain evidence="2">CCBAS 213</strain>
    </source>
</reference>
<evidence type="ECO:0000313" key="2">
    <source>
        <dbReference type="EMBL" id="KAK0435228.1"/>
    </source>
</evidence>
<dbReference type="GeneID" id="85352254"/>
<gene>
    <name evidence="2" type="ORF">EV420DRAFT_1317888</name>
</gene>
<feature type="region of interest" description="Disordered" evidence="1">
    <location>
        <begin position="242"/>
        <end position="266"/>
    </location>
</feature>
<proteinExistence type="predicted"/>
<sequence>MDPVSDTEDTNVTPSHNAALTVRCTFYSTGTSGKKKTEKKDVKTKELPFVFSATQKNYVDLLNTILTKFGIMNRKATAKRVYRVKIQILPAKQSEACDIEDYAEYQEATSKIVETKSHRNHIVFVDMKDIEKSLKKDGDDAHGEAKRTLGHFRIILKRRWKNDHDGGFTFVDPFTGFSMALTPQAMKEWARAMVRYDGNAKVSEPPRTQTFDPLYRHDNNSNNTDGLTVLSNMLNTISTIARGPGSISPKARSHAGPPSTPPVNSPTKLRRFLAHAEEKLGVANAKAYEEQFSREGLGPDILDSVDSQDLRQMGLTTSDVIRLKKGAPLWWNGPDAKRKATDDATPSAGPMPPTKKVCFEKCYLDGSGARTLFGPRLERIDDPLDLPESPGYVWYYLCEARNEFVPVPEGFIPVIDGEEF</sequence>
<accession>A0AA39MIN1</accession>
<evidence type="ECO:0000313" key="3">
    <source>
        <dbReference type="Proteomes" id="UP001175211"/>
    </source>
</evidence>
<dbReference type="EMBL" id="JAUEPS010000158">
    <property type="protein sequence ID" value="KAK0435228.1"/>
    <property type="molecule type" value="Genomic_DNA"/>
</dbReference>
<keyword evidence="3" id="KW-1185">Reference proteome</keyword>
<name>A0AA39MIN1_ARMTA</name>
<organism evidence="2 3">
    <name type="scientific">Armillaria tabescens</name>
    <name type="common">Ringless honey mushroom</name>
    <name type="synonym">Agaricus tabescens</name>
    <dbReference type="NCBI Taxonomy" id="1929756"/>
    <lineage>
        <taxon>Eukaryota</taxon>
        <taxon>Fungi</taxon>
        <taxon>Dikarya</taxon>
        <taxon>Basidiomycota</taxon>
        <taxon>Agaricomycotina</taxon>
        <taxon>Agaricomycetes</taxon>
        <taxon>Agaricomycetidae</taxon>
        <taxon>Agaricales</taxon>
        <taxon>Marasmiineae</taxon>
        <taxon>Physalacriaceae</taxon>
        <taxon>Desarmillaria</taxon>
    </lineage>
</organism>